<name>A0A433U030_ELYCH</name>
<reference evidence="5 6" key="1">
    <citation type="submission" date="2019-01" db="EMBL/GenBank/DDBJ databases">
        <title>A draft genome assembly of the solar-powered sea slug Elysia chlorotica.</title>
        <authorList>
            <person name="Cai H."/>
            <person name="Li Q."/>
            <person name="Fang X."/>
            <person name="Li J."/>
            <person name="Curtis N.E."/>
            <person name="Altenburger A."/>
            <person name="Shibata T."/>
            <person name="Feng M."/>
            <person name="Maeda T."/>
            <person name="Schwartz J.A."/>
            <person name="Shigenobu S."/>
            <person name="Lundholm N."/>
            <person name="Nishiyama T."/>
            <person name="Yang H."/>
            <person name="Hasebe M."/>
            <person name="Li S."/>
            <person name="Pierce S.K."/>
            <person name="Wang J."/>
        </authorList>
    </citation>
    <scope>NUCLEOTIDE SEQUENCE [LARGE SCALE GENOMIC DNA]</scope>
    <source>
        <strain evidence="5">EC2010</strain>
        <tissue evidence="5">Whole organism of an adult</tissue>
    </source>
</reference>
<feature type="domain" description="Ig-like" evidence="4">
    <location>
        <begin position="32"/>
        <end position="128"/>
    </location>
</feature>
<keyword evidence="3" id="KW-0732">Signal</keyword>
<evidence type="ECO:0000313" key="5">
    <source>
        <dbReference type="EMBL" id="RUS87162.1"/>
    </source>
</evidence>
<dbReference type="SUPFAM" id="SSF48726">
    <property type="entry name" value="Immunoglobulin"/>
    <property type="match status" value="4"/>
</dbReference>
<dbReference type="Gene3D" id="2.60.40.10">
    <property type="entry name" value="Immunoglobulins"/>
    <property type="match status" value="4"/>
</dbReference>
<feature type="signal peptide" evidence="3">
    <location>
        <begin position="1"/>
        <end position="28"/>
    </location>
</feature>
<dbReference type="SMART" id="SM00409">
    <property type="entry name" value="IG"/>
    <property type="match status" value="4"/>
</dbReference>
<comment type="caution">
    <text evidence="5">The sequence shown here is derived from an EMBL/GenBank/DDBJ whole genome shotgun (WGS) entry which is preliminary data.</text>
</comment>
<evidence type="ECO:0000256" key="1">
    <source>
        <dbReference type="ARBA" id="ARBA00022737"/>
    </source>
</evidence>
<dbReference type="InterPro" id="IPR036179">
    <property type="entry name" value="Ig-like_dom_sf"/>
</dbReference>
<dbReference type="InterPro" id="IPR013783">
    <property type="entry name" value="Ig-like_fold"/>
</dbReference>
<dbReference type="OrthoDB" id="6244967at2759"/>
<dbReference type="PANTHER" id="PTHR44170">
    <property type="entry name" value="PROTEIN SIDEKICK"/>
    <property type="match status" value="1"/>
</dbReference>
<feature type="domain" description="Ig-like" evidence="4">
    <location>
        <begin position="263"/>
        <end position="317"/>
    </location>
</feature>
<evidence type="ECO:0000259" key="4">
    <source>
        <dbReference type="PROSITE" id="PS50835"/>
    </source>
</evidence>
<dbReference type="PROSITE" id="PS50835">
    <property type="entry name" value="IG_LIKE"/>
    <property type="match status" value="4"/>
</dbReference>
<evidence type="ECO:0000313" key="6">
    <source>
        <dbReference type="Proteomes" id="UP000271974"/>
    </source>
</evidence>
<keyword evidence="2" id="KW-1015">Disulfide bond</keyword>
<dbReference type="Proteomes" id="UP000271974">
    <property type="component" value="Unassembled WGS sequence"/>
</dbReference>
<dbReference type="GO" id="GO:0098609">
    <property type="term" value="P:cell-cell adhesion"/>
    <property type="evidence" value="ECO:0007669"/>
    <property type="project" value="TreeGrafter"/>
</dbReference>
<evidence type="ECO:0000256" key="3">
    <source>
        <dbReference type="SAM" id="SignalP"/>
    </source>
</evidence>
<accession>A0A433U030</accession>
<dbReference type="AlphaFoldDB" id="A0A433U030"/>
<dbReference type="EMBL" id="RQTK01000118">
    <property type="protein sequence ID" value="RUS87162.1"/>
    <property type="molecule type" value="Genomic_DNA"/>
</dbReference>
<sequence length="432" mass="47198">MKGPVGLREMAPLVATLAILSVFSLSEACHPPSITEQARYKTVYLAAYESRRLPCVANGSSPLTYVWTKNGHPLDITDGLSIGSGIFIEEGSGTLVIGNPQASDQGYYQCRVSNPCGTSLSVVTHTIHSFIHPFMPMAEPRVVTAMVGGSAVLRCHPPQSAPPAEVSWMLFSDDSDPSNFRYPMPVQLDDRRTVDHYGNLYITNVHPEDAVPDMKYRCVAMNPMTRTLVTGDDTKLVVNGHGFGTVLLTQLMWATPSYILVVKGQKATMKCIFSGNPVPTTTWQRVDGELDSSRTYEDNFELTIRDVQPNDSGQYECSGLGSQNGHAIRHLFHLLVKSAPEWRSQPIDTTVASGQGAQFECSATGNPLPTVEWFINGQPYQSLPADPKRSVSGNGTTLTFLQLEASDSQVIQCNASNTYGYIWADAALYVHD</sequence>
<keyword evidence="6" id="KW-1185">Reference proteome</keyword>
<dbReference type="Pfam" id="PF07679">
    <property type="entry name" value="I-set"/>
    <property type="match status" value="1"/>
</dbReference>
<proteinExistence type="predicted"/>
<dbReference type="InterPro" id="IPR003599">
    <property type="entry name" value="Ig_sub"/>
</dbReference>
<dbReference type="InterPro" id="IPR013098">
    <property type="entry name" value="Ig_I-set"/>
</dbReference>
<dbReference type="InterPro" id="IPR003598">
    <property type="entry name" value="Ig_sub2"/>
</dbReference>
<dbReference type="Pfam" id="PF13927">
    <property type="entry name" value="Ig_3"/>
    <property type="match status" value="2"/>
</dbReference>
<dbReference type="SMART" id="SM00408">
    <property type="entry name" value="IGc2"/>
    <property type="match status" value="4"/>
</dbReference>
<feature type="domain" description="Ig-like" evidence="4">
    <location>
        <begin position="340"/>
        <end position="417"/>
    </location>
</feature>
<keyword evidence="1" id="KW-0677">Repeat</keyword>
<feature type="chain" id="PRO_5019211309" description="Ig-like domain-containing protein" evidence="3">
    <location>
        <begin position="29"/>
        <end position="432"/>
    </location>
</feature>
<dbReference type="STRING" id="188477.A0A433U030"/>
<organism evidence="5 6">
    <name type="scientific">Elysia chlorotica</name>
    <name type="common">Eastern emerald elysia</name>
    <name type="synonym">Sea slug</name>
    <dbReference type="NCBI Taxonomy" id="188477"/>
    <lineage>
        <taxon>Eukaryota</taxon>
        <taxon>Metazoa</taxon>
        <taxon>Spiralia</taxon>
        <taxon>Lophotrochozoa</taxon>
        <taxon>Mollusca</taxon>
        <taxon>Gastropoda</taxon>
        <taxon>Heterobranchia</taxon>
        <taxon>Euthyneura</taxon>
        <taxon>Panpulmonata</taxon>
        <taxon>Sacoglossa</taxon>
        <taxon>Placobranchoidea</taxon>
        <taxon>Plakobranchidae</taxon>
        <taxon>Elysia</taxon>
    </lineage>
</organism>
<gene>
    <name evidence="5" type="ORF">EGW08_005094</name>
</gene>
<feature type="domain" description="Ig-like" evidence="4">
    <location>
        <begin position="133"/>
        <end position="229"/>
    </location>
</feature>
<dbReference type="PANTHER" id="PTHR44170:SF6">
    <property type="entry name" value="CONTACTIN"/>
    <property type="match status" value="1"/>
</dbReference>
<protein>
    <recommendedName>
        <fullName evidence="4">Ig-like domain-containing protein</fullName>
    </recommendedName>
</protein>
<evidence type="ECO:0000256" key="2">
    <source>
        <dbReference type="ARBA" id="ARBA00023157"/>
    </source>
</evidence>
<dbReference type="InterPro" id="IPR007110">
    <property type="entry name" value="Ig-like_dom"/>
</dbReference>
<dbReference type="GO" id="GO:0016020">
    <property type="term" value="C:membrane"/>
    <property type="evidence" value="ECO:0007669"/>
    <property type="project" value="UniProtKB-SubCell"/>
</dbReference>